<dbReference type="PANTHER" id="PTHR11360">
    <property type="entry name" value="MONOCARBOXYLATE TRANSPORTER"/>
    <property type="match status" value="1"/>
</dbReference>
<accession>A0A6A5VLN6</accession>
<evidence type="ECO:0000256" key="1">
    <source>
        <dbReference type="ARBA" id="ARBA00004141"/>
    </source>
</evidence>
<protein>
    <submittedName>
        <fullName evidence="5">MFS monocarboxylate transporter-like protein</fullName>
    </submittedName>
</protein>
<evidence type="ECO:0000313" key="6">
    <source>
        <dbReference type="Proteomes" id="UP000800036"/>
    </source>
</evidence>
<dbReference type="Proteomes" id="UP000800036">
    <property type="component" value="Unassembled WGS sequence"/>
</dbReference>
<feature type="transmembrane region" description="Helical" evidence="4">
    <location>
        <begin position="356"/>
        <end position="376"/>
    </location>
</feature>
<keyword evidence="4" id="KW-0472">Membrane</keyword>
<dbReference type="InterPro" id="IPR011701">
    <property type="entry name" value="MFS"/>
</dbReference>
<dbReference type="InterPro" id="IPR050327">
    <property type="entry name" value="Proton-linked_MCT"/>
</dbReference>
<dbReference type="Gene3D" id="1.20.1250.20">
    <property type="entry name" value="MFS general substrate transporter like domains"/>
    <property type="match status" value="1"/>
</dbReference>
<dbReference type="OrthoDB" id="6499973at2759"/>
<evidence type="ECO:0000256" key="3">
    <source>
        <dbReference type="SAM" id="MobiDB-lite"/>
    </source>
</evidence>
<feature type="transmembrane region" description="Helical" evidence="4">
    <location>
        <begin position="290"/>
        <end position="313"/>
    </location>
</feature>
<feature type="transmembrane region" description="Helical" evidence="4">
    <location>
        <begin position="160"/>
        <end position="177"/>
    </location>
</feature>
<dbReference type="EMBL" id="ML976668">
    <property type="protein sequence ID" value="KAF1975936.1"/>
    <property type="molecule type" value="Genomic_DNA"/>
</dbReference>
<feature type="transmembrane region" description="Helical" evidence="4">
    <location>
        <begin position="454"/>
        <end position="474"/>
    </location>
</feature>
<feature type="transmembrane region" description="Helical" evidence="4">
    <location>
        <begin position="101"/>
        <end position="120"/>
    </location>
</feature>
<dbReference type="Pfam" id="PF07690">
    <property type="entry name" value="MFS_1"/>
    <property type="match status" value="1"/>
</dbReference>
<feature type="compositionally biased region" description="Basic and acidic residues" evidence="3">
    <location>
        <begin position="36"/>
        <end position="45"/>
    </location>
</feature>
<dbReference type="PANTHER" id="PTHR11360:SF130">
    <property type="entry name" value="MAJOR FACILITATOR SUPERFAMILY (MFS) PROFILE DOMAIN-CONTAINING PROTEIN-RELATED"/>
    <property type="match status" value="1"/>
</dbReference>
<gene>
    <name evidence="5" type="ORF">BU23DRAFT_551948</name>
</gene>
<feature type="transmembrane region" description="Helical" evidence="4">
    <location>
        <begin position="416"/>
        <end position="434"/>
    </location>
</feature>
<dbReference type="SUPFAM" id="SSF103473">
    <property type="entry name" value="MFS general substrate transporter"/>
    <property type="match status" value="1"/>
</dbReference>
<sequence length="483" mass="52533">MASTRGDIRDAEKDAFDTNNVICEDAVRGLRAWPSTRDDEIQKAEEEQEQGIGPDEKPEARQPKGISRVFSRRSAASTTKDPGPAPDGGTTAWIQVLCTHITVFNTFGFFTSFGVFQTYYQTTLGIAPSTISWIGSLQVFLLFGIGAFTGRATDAGLFRPLYIVGAVVQALGVFTMANSTKLWHLFLSQALCLGISNGLQFCPAMALVSTYFVKRRAFAMGITALGSCTGGVIMPVIVQQCLPRLGFPWTIRIIGFIMLVLNIVAILLYRTRLPPRKTGPLVDWASFRELPYSLFCTAMFFNFWGLYFAFFYIGAYGRNVLGVSYQQSINLLLVTVCMGFIFRLLPTYYADKIGSLNVLIPFAFLCGIMMYSWIGIKSVGGLYAFAAIYGSGSAVLQALWPAVIGKCSREPDLKKAGVRMGMAFTVVSFASLTGPPLAGALIQAMGGSYTGANIWAGTSFIVGGCLLVATRWTLVGGDWKANI</sequence>
<dbReference type="GO" id="GO:0016020">
    <property type="term" value="C:membrane"/>
    <property type="evidence" value="ECO:0007669"/>
    <property type="project" value="UniProtKB-SubCell"/>
</dbReference>
<feature type="transmembrane region" description="Helical" evidence="4">
    <location>
        <begin position="382"/>
        <end position="404"/>
    </location>
</feature>
<keyword evidence="4" id="KW-0812">Transmembrane</keyword>
<feature type="transmembrane region" description="Helical" evidence="4">
    <location>
        <begin position="183"/>
        <end position="208"/>
    </location>
</feature>
<dbReference type="GO" id="GO:0022857">
    <property type="term" value="F:transmembrane transporter activity"/>
    <property type="evidence" value="ECO:0007669"/>
    <property type="project" value="InterPro"/>
</dbReference>
<evidence type="ECO:0000313" key="5">
    <source>
        <dbReference type="EMBL" id="KAF1975936.1"/>
    </source>
</evidence>
<evidence type="ECO:0000256" key="4">
    <source>
        <dbReference type="SAM" id="Phobius"/>
    </source>
</evidence>
<feature type="transmembrane region" description="Helical" evidence="4">
    <location>
        <begin position="325"/>
        <end position="344"/>
    </location>
</feature>
<evidence type="ECO:0000256" key="2">
    <source>
        <dbReference type="ARBA" id="ARBA00006727"/>
    </source>
</evidence>
<comment type="similarity">
    <text evidence="2">Belongs to the major facilitator superfamily. Monocarboxylate porter (TC 2.A.1.13) family.</text>
</comment>
<dbReference type="InterPro" id="IPR036259">
    <property type="entry name" value="MFS_trans_sf"/>
</dbReference>
<keyword evidence="6" id="KW-1185">Reference proteome</keyword>
<comment type="subcellular location">
    <subcellularLocation>
        <location evidence="1">Membrane</location>
        <topology evidence="1">Multi-pass membrane protein</topology>
    </subcellularLocation>
</comment>
<reference evidence="5" key="1">
    <citation type="journal article" date="2020" name="Stud. Mycol.">
        <title>101 Dothideomycetes genomes: a test case for predicting lifestyles and emergence of pathogens.</title>
        <authorList>
            <person name="Haridas S."/>
            <person name="Albert R."/>
            <person name="Binder M."/>
            <person name="Bloem J."/>
            <person name="Labutti K."/>
            <person name="Salamov A."/>
            <person name="Andreopoulos B."/>
            <person name="Baker S."/>
            <person name="Barry K."/>
            <person name="Bills G."/>
            <person name="Bluhm B."/>
            <person name="Cannon C."/>
            <person name="Castanera R."/>
            <person name="Culley D."/>
            <person name="Daum C."/>
            <person name="Ezra D."/>
            <person name="Gonzalez J."/>
            <person name="Henrissat B."/>
            <person name="Kuo A."/>
            <person name="Liang C."/>
            <person name="Lipzen A."/>
            <person name="Lutzoni F."/>
            <person name="Magnuson J."/>
            <person name="Mondo S."/>
            <person name="Nolan M."/>
            <person name="Ohm R."/>
            <person name="Pangilinan J."/>
            <person name="Park H.-J."/>
            <person name="Ramirez L."/>
            <person name="Alfaro M."/>
            <person name="Sun H."/>
            <person name="Tritt A."/>
            <person name="Yoshinaga Y."/>
            <person name="Zwiers L.-H."/>
            <person name="Turgeon B."/>
            <person name="Goodwin S."/>
            <person name="Spatafora J."/>
            <person name="Crous P."/>
            <person name="Grigoriev I."/>
        </authorList>
    </citation>
    <scope>NUCLEOTIDE SEQUENCE</scope>
    <source>
        <strain evidence="5">CBS 107.79</strain>
    </source>
</reference>
<feature type="transmembrane region" description="Helical" evidence="4">
    <location>
        <begin position="217"/>
        <end position="237"/>
    </location>
</feature>
<feature type="transmembrane region" description="Helical" evidence="4">
    <location>
        <begin position="126"/>
        <end position="148"/>
    </location>
</feature>
<dbReference type="AlphaFoldDB" id="A0A6A5VLN6"/>
<keyword evidence="4" id="KW-1133">Transmembrane helix</keyword>
<feature type="region of interest" description="Disordered" evidence="3">
    <location>
        <begin position="33"/>
        <end position="87"/>
    </location>
</feature>
<name>A0A6A5VLN6_9PLEO</name>
<feature type="transmembrane region" description="Helical" evidence="4">
    <location>
        <begin position="249"/>
        <end position="269"/>
    </location>
</feature>
<organism evidence="5 6">
    <name type="scientific">Bimuria novae-zelandiae CBS 107.79</name>
    <dbReference type="NCBI Taxonomy" id="1447943"/>
    <lineage>
        <taxon>Eukaryota</taxon>
        <taxon>Fungi</taxon>
        <taxon>Dikarya</taxon>
        <taxon>Ascomycota</taxon>
        <taxon>Pezizomycotina</taxon>
        <taxon>Dothideomycetes</taxon>
        <taxon>Pleosporomycetidae</taxon>
        <taxon>Pleosporales</taxon>
        <taxon>Massarineae</taxon>
        <taxon>Didymosphaeriaceae</taxon>
        <taxon>Bimuria</taxon>
    </lineage>
</organism>
<proteinExistence type="inferred from homology"/>